<dbReference type="SUPFAM" id="SSF51182">
    <property type="entry name" value="RmlC-like cupins"/>
    <property type="match status" value="1"/>
</dbReference>
<dbReference type="InterPro" id="IPR013096">
    <property type="entry name" value="Cupin_2"/>
</dbReference>
<keyword evidence="3" id="KW-1185">Reference proteome</keyword>
<dbReference type="CDD" id="cd06981">
    <property type="entry name" value="cupin_reut_a1446"/>
    <property type="match status" value="1"/>
</dbReference>
<dbReference type="EMBL" id="CADCXN010000117">
    <property type="protein sequence ID" value="CAA9892831.1"/>
    <property type="molecule type" value="Genomic_DNA"/>
</dbReference>
<dbReference type="InterPro" id="IPR011051">
    <property type="entry name" value="RmlC_Cupin_sf"/>
</dbReference>
<sequence>MKPLIPNIYSRIPEDLPGEMVECLLKRDHISIERIISKGHITTPGQWYDQAWDEWVMVLQGRATLQYENDKHSITLTAGDYWLIPAHARHRVAWTQPDIATLWLVIHLNKPTESIFGTLPA</sequence>
<reference evidence="2 3" key="1">
    <citation type="submission" date="2020-02" db="EMBL/GenBank/DDBJ databases">
        <authorList>
            <person name="Hogendoorn C."/>
        </authorList>
    </citation>
    <scope>NUCLEOTIDE SEQUENCE [LARGE SCALE GENOMIC DNA]</scope>
    <source>
        <strain evidence="2">METHB21</strain>
    </source>
</reference>
<proteinExistence type="predicted"/>
<dbReference type="Pfam" id="PF07883">
    <property type="entry name" value="Cupin_2"/>
    <property type="match status" value="1"/>
</dbReference>
<dbReference type="InterPro" id="IPR014710">
    <property type="entry name" value="RmlC-like_jellyroll"/>
</dbReference>
<evidence type="ECO:0000313" key="2">
    <source>
        <dbReference type="EMBL" id="CAA9892831.1"/>
    </source>
</evidence>
<protein>
    <recommendedName>
        <fullName evidence="1">Cupin type-2 domain-containing protein</fullName>
    </recommendedName>
</protein>
<name>A0A8S0WSJ7_9GAMM</name>
<evidence type="ECO:0000313" key="3">
    <source>
        <dbReference type="Proteomes" id="UP000494216"/>
    </source>
</evidence>
<dbReference type="Gene3D" id="2.60.120.10">
    <property type="entry name" value="Jelly Rolls"/>
    <property type="match status" value="1"/>
</dbReference>
<dbReference type="RefSeq" id="WP_174627556.1">
    <property type="nucleotide sequence ID" value="NZ_CADCXN010000117.1"/>
</dbReference>
<accession>A0A8S0WSJ7</accession>
<dbReference type="AlphaFoldDB" id="A0A8S0WSJ7"/>
<gene>
    <name evidence="2" type="ORF">METHB2_830008</name>
</gene>
<comment type="caution">
    <text evidence="2">The sequence shown here is derived from an EMBL/GenBank/DDBJ whole genome shotgun (WGS) entry which is preliminary data.</text>
</comment>
<dbReference type="Proteomes" id="UP000494216">
    <property type="component" value="Unassembled WGS sequence"/>
</dbReference>
<evidence type="ECO:0000259" key="1">
    <source>
        <dbReference type="Pfam" id="PF07883"/>
    </source>
</evidence>
<feature type="domain" description="Cupin type-2" evidence="1">
    <location>
        <begin position="49"/>
        <end position="106"/>
    </location>
</feature>
<organism evidence="2 3">
    <name type="scientific">Candidatus Methylobacter favarea</name>
    <dbReference type="NCBI Taxonomy" id="2707345"/>
    <lineage>
        <taxon>Bacteria</taxon>
        <taxon>Pseudomonadati</taxon>
        <taxon>Pseudomonadota</taxon>
        <taxon>Gammaproteobacteria</taxon>
        <taxon>Methylococcales</taxon>
        <taxon>Methylococcaceae</taxon>
        <taxon>Methylobacter</taxon>
    </lineage>
</organism>